<name>R0HLC5_9BRAS</name>
<dbReference type="EMBL" id="KB870809">
    <property type="protein sequence ID" value="EOA26015.1"/>
    <property type="molecule type" value="Genomic_DNA"/>
</dbReference>
<proteinExistence type="predicted"/>
<feature type="compositionally biased region" description="Low complexity" evidence="3">
    <location>
        <begin position="243"/>
        <end position="258"/>
    </location>
</feature>
<dbReference type="InterPro" id="IPR044661">
    <property type="entry name" value="MED15a/b/c-like"/>
</dbReference>
<feature type="compositionally biased region" description="Polar residues" evidence="3">
    <location>
        <begin position="266"/>
        <end position="278"/>
    </location>
</feature>
<reference evidence="6" key="1">
    <citation type="journal article" date="2013" name="Nat. Genet.">
        <title>The Capsella rubella genome and the genomic consequences of rapid mating system evolution.</title>
        <authorList>
            <person name="Slotte T."/>
            <person name="Hazzouri K.M."/>
            <person name="Agren J.A."/>
            <person name="Koenig D."/>
            <person name="Maumus F."/>
            <person name="Guo Y.L."/>
            <person name="Steige K."/>
            <person name="Platts A.E."/>
            <person name="Escobar J.S."/>
            <person name="Newman L.K."/>
            <person name="Wang W."/>
            <person name="Mandakova T."/>
            <person name="Vello E."/>
            <person name="Smith L.M."/>
            <person name="Henz S.R."/>
            <person name="Steffen J."/>
            <person name="Takuno S."/>
            <person name="Brandvain Y."/>
            <person name="Coop G."/>
            <person name="Andolfatto P."/>
            <person name="Hu T.T."/>
            <person name="Blanchette M."/>
            <person name="Clark R.M."/>
            <person name="Quesneville H."/>
            <person name="Nordborg M."/>
            <person name="Gaut B.S."/>
            <person name="Lysak M.A."/>
            <person name="Jenkins J."/>
            <person name="Grimwood J."/>
            <person name="Chapman J."/>
            <person name="Prochnik S."/>
            <person name="Shu S."/>
            <person name="Rokhsar D."/>
            <person name="Schmutz J."/>
            <person name="Weigel D."/>
            <person name="Wright S.I."/>
        </authorList>
    </citation>
    <scope>NUCLEOTIDE SEQUENCE [LARGE SCALE GENOMIC DNA]</scope>
    <source>
        <strain evidence="6">cv. Monte Gargano</strain>
    </source>
</reference>
<feature type="region of interest" description="Disordered" evidence="3">
    <location>
        <begin position="191"/>
        <end position="291"/>
    </location>
</feature>
<keyword evidence="6" id="KW-1185">Reference proteome</keyword>
<evidence type="ECO:0000256" key="2">
    <source>
        <dbReference type="ARBA" id="ARBA00023242"/>
    </source>
</evidence>
<feature type="region of interest" description="Disordered" evidence="3">
    <location>
        <begin position="551"/>
        <end position="630"/>
    </location>
</feature>
<dbReference type="InterPro" id="IPR036546">
    <property type="entry name" value="MED15_KIX"/>
</dbReference>
<feature type="compositionally biased region" description="Low complexity" evidence="3">
    <location>
        <begin position="389"/>
        <end position="400"/>
    </location>
</feature>
<dbReference type="Gene3D" id="1.10.246.20">
    <property type="entry name" value="Coactivator CBP, KIX domain"/>
    <property type="match status" value="1"/>
</dbReference>
<feature type="compositionally biased region" description="Low complexity" evidence="3">
    <location>
        <begin position="653"/>
        <end position="676"/>
    </location>
</feature>
<feature type="region of interest" description="Disordered" evidence="3">
    <location>
        <begin position="427"/>
        <end position="449"/>
    </location>
</feature>
<feature type="compositionally biased region" description="Polar residues" evidence="3">
    <location>
        <begin position="738"/>
        <end position="751"/>
    </location>
</feature>
<dbReference type="GO" id="GO:0031490">
    <property type="term" value="F:chromatin DNA binding"/>
    <property type="evidence" value="ECO:0007669"/>
    <property type="project" value="InterPro"/>
</dbReference>
<feature type="region of interest" description="Disordered" evidence="3">
    <location>
        <begin position="642"/>
        <end position="681"/>
    </location>
</feature>
<organism evidence="5 6">
    <name type="scientific">Capsella rubella</name>
    <dbReference type="NCBI Taxonomy" id="81985"/>
    <lineage>
        <taxon>Eukaryota</taxon>
        <taxon>Viridiplantae</taxon>
        <taxon>Streptophyta</taxon>
        <taxon>Embryophyta</taxon>
        <taxon>Tracheophyta</taxon>
        <taxon>Spermatophyta</taxon>
        <taxon>Magnoliopsida</taxon>
        <taxon>eudicotyledons</taxon>
        <taxon>Gunneridae</taxon>
        <taxon>Pentapetalae</taxon>
        <taxon>rosids</taxon>
        <taxon>malvids</taxon>
        <taxon>Brassicales</taxon>
        <taxon>Brassicaceae</taxon>
        <taxon>Camelineae</taxon>
        <taxon>Capsella</taxon>
    </lineage>
</organism>
<dbReference type="KEGG" id="crb:17884781"/>
<dbReference type="PANTHER" id="PTHR33137:SF16">
    <property type="entry name" value="MEDIATOR OF RNA POLYMERASE II TRANSCRIPTION SUBUNIT 15C-RELATED"/>
    <property type="match status" value="1"/>
</dbReference>
<dbReference type="Proteomes" id="UP000029121">
    <property type="component" value="Unassembled WGS sequence"/>
</dbReference>
<dbReference type="AlphaFoldDB" id="R0HLC5"/>
<feature type="compositionally biased region" description="Low complexity" evidence="3">
    <location>
        <begin position="219"/>
        <end position="233"/>
    </location>
</feature>
<dbReference type="PANTHER" id="PTHR33137">
    <property type="entry name" value="MEDIATOR OF RNA POLYMERASE II TRANSCRIPTION SUBUNIT 15A-RELATED"/>
    <property type="match status" value="1"/>
</dbReference>
<feature type="compositionally biased region" description="Polar residues" evidence="3">
    <location>
        <begin position="578"/>
        <end position="608"/>
    </location>
</feature>
<gene>
    <name evidence="5" type="ORF">CARUB_v10019419mg</name>
</gene>
<feature type="compositionally biased region" description="Low complexity" evidence="3">
    <location>
        <begin position="194"/>
        <end position="206"/>
    </location>
</feature>
<feature type="region of interest" description="Disordered" evidence="3">
    <location>
        <begin position="1"/>
        <end position="21"/>
    </location>
</feature>
<evidence type="ECO:0000259" key="4">
    <source>
        <dbReference type="Pfam" id="PF16987"/>
    </source>
</evidence>
<feature type="compositionally biased region" description="Basic and acidic residues" evidence="3">
    <location>
        <begin position="609"/>
        <end position="618"/>
    </location>
</feature>
<evidence type="ECO:0000313" key="6">
    <source>
        <dbReference type="Proteomes" id="UP000029121"/>
    </source>
</evidence>
<dbReference type="STRING" id="81985.R0HLC5"/>
<dbReference type="Pfam" id="PF16987">
    <property type="entry name" value="KIX_2"/>
    <property type="match status" value="1"/>
</dbReference>
<protein>
    <recommendedName>
        <fullName evidence="4">Mediator complex subunit 15 KIX domain-containing protein</fullName>
    </recommendedName>
</protein>
<dbReference type="SUPFAM" id="SSF47040">
    <property type="entry name" value="Kix domain of CBP (creb binding protein)"/>
    <property type="match status" value="1"/>
</dbReference>
<evidence type="ECO:0000313" key="5">
    <source>
        <dbReference type="EMBL" id="EOA26015.1"/>
    </source>
</evidence>
<dbReference type="InterPro" id="IPR036529">
    <property type="entry name" value="KIX_dom_sf"/>
</dbReference>
<accession>R0HLC5</accession>
<dbReference type="eggNOG" id="ENOG502QQV3">
    <property type="taxonomic scope" value="Eukaryota"/>
</dbReference>
<sequence>MEENTNWKPNELGGASAANNSNDWRSHLDSGFRKSVLSKLVNKLKEHFPLKREDMIREVASKVEEKAYNTAIDKAEYVRKLAGKMHAIEHLHKTGQLGSSVPRANTSGPAMNQVQPTPTSLPYTQTPTIQNWLPQNAQSNLNIPGSSHLPTQVPIATSMVQNINREMQGRQQHRPQQQQMNQHLLKEKVGHGNMQPQQMQQPQQQQYHPQSLLKKQPVQQSLTQLSSDQQNSQMLPRYQFQTQPVRSSPQQQMVQPSQEHSPLMNVPNTQQNHPTQRQHMVEQRAFRVSSSPQNNIASFQERPQRQHQSGNFKAAGSSLLATQGHQEVGKSQPIMSQQYRPAASVVVPSQRQHQPSNFNTPGSSFLATPVQEVGQSQPMMSQHYRPNMQQQKTQKRSSQQYLDSSQMFQAAASSLNQTQNIANQQIHPNQSQRAPLANPSTSQDSVNATGDWQEETYQKIKAMKEKYLPILITIHSKIMQKLRQIESLPPEKMGDEPIPKIKAFKSSIEHVMVFLNVTKNSVTEKHRDKFDLYEEHILKLTKNHTIIRKSMQQQQQGQFTTQSAQVNMSQSLEKDQMKSQLMSSNQIGASPSVSGPRLTSQTALLQTRQKLEPRDESKIVASSGNVMLHSKTNPVQSSMFLPRQQKQTHHRQTQQPQSRRQQQQQQQPQQENQKLQIPSSHEMNDVRMSQGVNIKTELLQQHVSLSQHQLTKGISNVSPSAQIQYNSSPQLVDKTKASSKSCGSPFVSQSAIPGDSENPISVESPVSHAESLDCSVKLGTHDEPPFKILPEQPIDRLIRAFKTRSPRSLEQSVNEMGSIMGMVDRMAGSFHPDGGSRAGLGEDLSFETRNFTTDEQEEYPSKRFKRLISADPQDMAPETDWYNQFSSLESEFDFAVASGPKANENEPGSALLQEIKEINRRLIETVVEICDEDTLGTIVTCSYVPVALSAQFKDHYNSGKISQIQPLRLLVLGDYPYSSPIILEEFSLDTSVHSYEDLSARTRSRFSFSLKELSDPNPISLEDIAQMWNDSSRATMIEYAERHGGGTFSSKYGAWETVLRAS</sequence>
<feature type="region of interest" description="Disordered" evidence="3">
    <location>
        <begin position="735"/>
        <end position="763"/>
    </location>
</feature>
<evidence type="ECO:0000256" key="1">
    <source>
        <dbReference type="ARBA" id="ARBA00004123"/>
    </source>
</evidence>
<dbReference type="GO" id="GO:0003713">
    <property type="term" value="F:transcription coactivator activity"/>
    <property type="evidence" value="ECO:0007669"/>
    <property type="project" value="InterPro"/>
</dbReference>
<feature type="region of interest" description="Disordered" evidence="3">
    <location>
        <begin position="347"/>
        <end position="366"/>
    </location>
</feature>
<feature type="region of interest" description="Disordered" evidence="3">
    <location>
        <begin position="96"/>
        <end position="117"/>
    </location>
</feature>
<feature type="region of interest" description="Disordered" evidence="3">
    <location>
        <begin position="373"/>
        <end position="403"/>
    </location>
</feature>
<dbReference type="OrthoDB" id="1896842at2759"/>
<feature type="compositionally biased region" description="Low complexity" evidence="3">
    <location>
        <begin position="552"/>
        <end position="565"/>
    </location>
</feature>
<feature type="domain" description="Mediator complex subunit 15 KIX" evidence="4">
    <location>
        <begin position="22"/>
        <end position="90"/>
    </location>
</feature>
<comment type="subcellular location">
    <subcellularLocation>
        <location evidence="1">Nucleus</location>
    </subcellularLocation>
</comment>
<keyword evidence="2" id="KW-0539">Nucleus</keyword>
<feature type="compositionally biased region" description="Polar residues" evidence="3">
    <location>
        <begin position="620"/>
        <end position="630"/>
    </location>
</feature>
<evidence type="ECO:0000256" key="3">
    <source>
        <dbReference type="SAM" id="MobiDB-lite"/>
    </source>
</evidence>
<dbReference type="GO" id="GO:0005634">
    <property type="term" value="C:nucleus"/>
    <property type="evidence" value="ECO:0007669"/>
    <property type="project" value="UniProtKB-SubCell"/>
</dbReference>